<accession>A0A6C0ED28</accession>
<organism evidence="1">
    <name type="scientific">viral metagenome</name>
    <dbReference type="NCBI Taxonomy" id="1070528"/>
    <lineage>
        <taxon>unclassified sequences</taxon>
        <taxon>metagenomes</taxon>
        <taxon>organismal metagenomes</taxon>
    </lineage>
</organism>
<dbReference type="AlphaFoldDB" id="A0A6C0ED28"/>
<dbReference type="EMBL" id="MN739802">
    <property type="protein sequence ID" value="QHT26808.1"/>
    <property type="molecule type" value="Genomic_DNA"/>
</dbReference>
<name>A0A6C0ED28_9ZZZZ</name>
<evidence type="ECO:0000313" key="1">
    <source>
        <dbReference type="EMBL" id="QHT26808.1"/>
    </source>
</evidence>
<proteinExistence type="predicted"/>
<sequence>MINQSESTRHNISCRYFIDNTKLAIGKLFCYLKHIFKKDPNNQFITENMNQTLITTTNDTIVNDNKNISTNSTIVPFDTIDHDQTINENDILFKMKDMKLNIKILYFALIINSDEIKKILEINNIDLQQIFSSDLTFKSEHHVTLWYAASSNIEIIETYYNEIKDLIGTMQLITITKFSHNSRYGRLNISFHESNNLHNFYKGDSKAQPHITLVHPDRDAVGAGTFISTDEVDLNVVIETKVAVIVKNKNKIETIIR</sequence>
<reference evidence="1" key="1">
    <citation type="journal article" date="2020" name="Nature">
        <title>Giant virus diversity and host interactions through global metagenomics.</title>
        <authorList>
            <person name="Schulz F."/>
            <person name="Roux S."/>
            <person name="Paez-Espino D."/>
            <person name="Jungbluth S."/>
            <person name="Walsh D.A."/>
            <person name="Denef V.J."/>
            <person name="McMahon K.D."/>
            <person name="Konstantinidis K.T."/>
            <person name="Eloe-Fadrosh E.A."/>
            <person name="Kyrpides N.C."/>
            <person name="Woyke T."/>
        </authorList>
    </citation>
    <scope>NUCLEOTIDE SEQUENCE</scope>
    <source>
        <strain evidence="1">GVMAG-M-3300023179-2</strain>
    </source>
</reference>
<protein>
    <submittedName>
        <fullName evidence="1">Uncharacterized protein</fullName>
    </submittedName>
</protein>